<gene>
    <name evidence="2" type="ORF">B0X71_14820</name>
</gene>
<evidence type="ECO:0000313" key="2">
    <source>
        <dbReference type="EMBL" id="AQQ54243.1"/>
    </source>
</evidence>
<dbReference type="InterPro" id="IPR019896">
    <property type="entry name" value="Polysacch_pyruvyl_Trfase_CsaB"/>
</dbReference>
<evidence type="ECO:0000313" key="3">
    <source>
        <dbReference type="Proteomes" id="UP000188184"/>
    </source>
</evidence>
<feature type="domain" description="Polysaccharide pyruvyl transferase" evidence="1">
    <location>
        <begin position="13"/>
        <end position="288"/>
    </location>
</feature>
<dbReference type="Pfam" id="PF04230">
    <property type="entry name" value="PS_pyruv_trans"/>
    <property type="match status" value="1"/>
</dbReference>
<proteinExistence type="predicted"/>
<dbReference type="Gene3D" id="3.40.50.2000">
    <property type="entry name" value="Glycogen Phosphorylase B"/>
    <property type="match status" value="1"/>
</dbReference>
<keyword evidence="3" id="KW-1185">Reference proteome</keyword>
<dbReference type="Proteomes" id="UP000188184">
    <property type="component" value="Chromosome"/>
</dbReference>
<dbReference type="SUPFAM" id="SSF53756">
    <property type="entry name" value="UDP-Glycosyltransferase/glycogen phosphorylase"/>
    <property type="match status" value="1"/>
</dbReference>
<dbReference type="EMBL" id="CP019640">
    <property type="protein sequence ID" value="AQQ54243.1"/>
    <property type="molecule type" value="Genomic_DNA"/>
</dbReference>
<dbReference type="NCBIfam" id="TIGR03609">
    <property type="entry name" value="S_layer_CsaB"/>
    <property type="match status" value="1"/>
</dbReference>
<sequence>MNIVLSGYYGFDNVGDEAILFAIIRALREWDPAVEITVLSNNPAYTAETYGVNAVNRWKPGEVRAALKQSDGLISGGGSLLQDKTGPKSIPYYLGVIKLAQWMKKPVFVYAQGMGPVSGKANRLLMKKVLQKAELLTVRDSQSKQLLEDIGITRSITVVPDPVMGLNPGDFQSNWLEKDPGIQTIAVSVRDWTENLDYLNDIAASLDELAERGNRIVFVPMHGEHDLKTSERTAAMMQQEALIAPHDSSIEEKMAIISEVDLLIGMRLHALIFAAAGSTPFLALSYDPKIDSFASITGQRVIGSVSPQDWNHKDLTAAAERILKNYAIEAEKLNEKALPLQKQAAGTANLVLDALRK</sequence>
<name>A0A1Q2L1F0_9BACL</name>
<protein>
    <submittedName>
        <fullName evidence="2">Polysaccharide pyruvyl transferase CsaB</fullName>
    </submittedName>
</protein>
<accession>A0A1Q2L1F0</accession>
<dbReference type="PANTHER" id="PTHR36836:SF1">
    <property type="entry name" value="COLANIC ACID BIOSYNTHESIS PROTEIN WCAK"/>
    <property type="match status" value="1"/>
</dbReference>
<dbReference type="AlphaFoldDB" id="A0A1Q2L1F0"/>
<dbReference type="PANTHER" id="PTHR36836">
    <property type="entry name" value="COLANIC ACID BIOSYNTHESIS PROTEIN WCAK"/>
    <property type="match status" value="1"/>
</dbReference>
<evidence type="ECO:0000259" key="1">
    <source>
        <dbReference type="Pfam" id="PF04230"/>
    </source>
</evidence>
<dbReference type="InterPro" id="IPR007345">
    <property type="entry name" value="Polysacch_pyruvyl_Trfase"/>
</dbReference>
<dbReference type="KEGG" id="pmar:B0X71_14820"/>
<reference evidence="2 3" key="1">
    <citation type="submission" date="2017-02" db="EMBL/GenBank/DDBJ databases">
        <title>The complete genomic sequence of a novel cold adapted crude oil-degrading bacterium Planococcus qaidamina Y42.</title>
        <authorList>
            <person name="Yang R."/>
        </authorList>
    </citation>
    <scope>NUCLEOTIDE SEQUENCE [LARGE SCALE GENOMIC DNA]</scope>
    <source>
        <strain evidence="2 3">Y42</strain>
    </source>
</reference>
<dbReference type="GO" id="GO:0016740">
    <property type="term" value="F:transferase activity"/>
    <property type="evidence" value="ECO:0007669"/>
    <property type="project" value="UniProtKB-KW"/>
</dbReference>
<dbReference type="OrthoDB" id="3199616at2"/>
<organism evidence="2 3">
    <name type="scientific">Planococcus lenghuensis</name>
    <dbReference type="NCBI Taxonomy" id="2213202"/>
    <lineage>
        <taxon>Bacteria</taxon>
        <taxon>Bacillati</taxon>
        <taxon>Bacillota</taxon>
        <taxon>Bacilli</taxon>
        <taxon>Bacillales</taxon>
        <taxon>Caryophanaceae</taxon>
        <taxon>Planococcus</taxon>
    </lineage>
</organism>
<dbReference type="RefSeq" id="WP_077590136.1">
    <property type="nucleotide sequence ID" value="NZ_CP019640.1"/>
</dbReference>
<keyword evidence="2" id="KW-0808">Transferase</keyword>